<name>A0A098Y2Q5_9ACTN</name>
<organism evidence="3 4">
    <name type="scientific">Modestobacter caceresii</name>
    <dbReference type="NCBI Taxonomy" id="1522368"/>
    <lineage>
        <taxon>Bacteria</taxon>
        <taxon>Bacillati</taxon>
        <taxon>Actinomycetota</taxon>
        <taxon>Actinomycetes</taxon>
        <taxon>Geodermatophilales</taxon>
        <taxon>Geodermatophilaceae</taxon>
        <taxon>Modestobacter</taxon>
    </lineage>
</organism>
<evidence type="ECO:0000256" key="2">
    <source>
        <dbReference type="SAM" id="Phobius"/>
    </source>
</evidence>
<feature type="transmembrane region" description="Helical" evidence="2">
    <location>
        <begin position="205"/>
        <end position="226"/>
    </location>
</feature>
<feature type="compositionally biased region" description="Basic and acidic residues" evidence="1">
    <location>
        <begin position="44"/>
        <end position="59"/>
    </location>
</feature>
<protein>
    <submittedName>
        <fullName evidence="3">Uncharacterized protein</fullName>
    </submittedName>
</protein>
<feature type="region of interest" description="Disordered" evidence="1">
    <location>
        <begin position="239"/>
        <end position="270"/>
    </location>
</feature>
<keyword evidence="2" id="KW-1133">Transmembrane helix</keyword>
<keyword evidence="2" id="KW-0472">Membrane</keyword>
<evidence type="ECO:0000313" key="3">
    <source>
        <dbReference type="EMBL" id="KGH45183.1"/>
    </source>
</evidence>
<dbReference type="EMBL" id="JPMX01000091">
    <property type="protein sequence ID" value="KGH45183.1"/>
    <property type="molecule type" value="Genomic_DNA"/>
</dbReference>
<keyword evidence="2" id="KW-0812">Transmembrane</keyword>
<dbReference type="Proteomes" id="UP000029713">
    <property type="component" value="Unassembled WGS sequence"/>
</dbReference>
<accession>A0A098Y2Q5</accession>
<evidence type="ECO:0000256" key="1">
    <source>
        <dbReference type="SAM" id="MobiDB-lite"/>
    </source>
</evidence>
<reference evidence="3 4" key="1">
    <citation type="submission" date="2014-07" db="EMBL/GenBank/DDBJ databases">
        <title>Biosystematic studies on Modestobacter strains isolated from extreme hyper-arid desert soil and from historic building.</title>
        <authorList>
            <person name="Bukarasam K."/>
            <person name="Bull A."/>
            <person name="Girard G."/>
            <person name="van Wezel G."/>
            <person name="Goodfellow M."/>
        </authorList>
    </citation>
    <scope>NUCLEOTIDE SEQUENCE [LARGE SCALE GENOMIC DNA]</scope>
    <source>
        <strain evidence="3 4">KNN45-2b</strain>
    </source>
</reference>
<dbReference type="AlphaFoldDB" id="A0A098Y2Q5"/>
<feature type="transmembrane region" description="Helical" evidence="2">
    <location>
        <begin position="136"/>
        <end position="159"/>
    </location>
</feature>
<comment type="caution">
    <text evidence="3">The sequence shown here is derived from an EMBL/GenBank/DDBJ whole genome shotgun (WGS) entry which is preliminary data.</text>
</comment>
<sequence>MADQPTQAWDLVAEGRRHRVETTGSVSRTVRWRVDGRVVAATKSSEDTVRLKPGDRLQGEDDVSPDDQPAAVEPDVGSVTVQFTGLGKPKRATWYPPADGAAVRAALGTGGIDLEPEPGSPAALREERIRQHPRRYAVLAVAGGVAKVVLPLLLGLLAVRLTVALPWPDWDLPSLPWPDVDLPSIPWPDVDLPDVDLPDWQAPAWVRWVADKAQFVWPVLLAAYLARREIRRRREQDALRAARRAEQQAQTGREDDREAGRKDDDRPPSQ</sequence>
<gene>
    <name evidence="3" type="ORF">IN07_19835</name>
</gene>
<dbReference type="OrthoDB" id="4870029at2"/>
<keyword evidence="4" id="KW-1185">Reference proteome</keyword>
<proteinExistence type="predicted"/>
<evidence type="ECO:0000313" key="4">
    <source>
        <dbReference type="Proteomes" id="UP000029713"/>
    </source>
</evidence>
<feature type="region of interest" description="Disordered" evidence="1">
    <location>
        <begin position="43"/>
        <end position="73"/>
    </location>
</feature>
<dbReference type="RefSeq" id="WP_036338769.1">
    <property type="nucleotide sequence ID" value="NZ_JPMX01000091.1"/>
</dbReference>
<dbReference type="STRING" id="1522368.IN07_19835"/>